<dbReference type="InterPro" id="IPR036637">
    <property type="entry name" value="Phosphohistidine_dom_sf"/>
</dbReference>
<keyword evidence="4" id="KW-1185">Reference proteome</keyword>
<reference evidence="4" key="1">
    <citation type="submission" date="2019-09" db="EMBL/GenBank/DDBJ databases">
        <authorList>
            <person name="Jung D.-H."/>
        </authorList>
    </citation>
    <scope>NUCLEOTIDE SEQUENCE [LARGE SCALE GENOMIC DNA]</scope>
    <source>
        <strain evidence="4">JA-25</strain>
    </source>
</reference>
<protein>
    <recommendedName>
        <fullName evidence="5">Phosphoenolpyruvate synthase</fullName>
    </recommendedName>
</protein>
<accession>A0ABX0QJG2</accession>
<dbReference type="InterPro" id="IPR008279">
    <property type="entry name" value="PEP-util_enz_mobile_dom"/>
</dbReference>
<dbReference type="InterPro" id="IPR002192">
    <property type="entry name" value="PPDK_AMP/ATP-bd"/>
</dbReference>
<dbReference type="Gene3D" id="3.50.30.10">
    <property type="entry name" value="Phosphohistidine domain"/>
    <property type="match status" value="1"/>
</dbReference>
<reference evidence="4" key="2">
    <citation type="submission" date="2023-07" db="EMBL/GenBank/DDBJ databases">
        <authorList>
            <person name="Jung D.-H."/>
        </authorList>
    </citation>
    <scope>NUCLEOTIDE SEQUENCE [LARGE SCALE GENOMIC DNA]</scope>
    <source>
        <strain evidence="4">JA-25</strain>
    </source>
</reference>
<dbReference type="SUPFAM" id="SSF56059">
    <property type="entry name" value="Glutathione synthetase ATP-binding domain-like"/>
    <property type="match status" value="1"/>
</dbReference>
<dbReference type="RefSeq" id="WP_166691626.1">
    <property type="nucleotide sequence ID" value="NZ_WAEL01000003.1"/>
</dbReference>
<comment type="caution">
    <text evidence="3">The sequence shown here is derived from an EMBL/GenBank/DDBJ whole genome shotgun (WGS) entry which is preliminary data.</text>
</comment>
<dbReference type="Gene3D" id="3.30.1490.20">
    <property type="entry name" value="ATP-grasp fold, A domain"/>
    <property type="match status" value="1"/>
</dbReference>
<dbReference type="InterPro" id="IPR013815">
    <property type="entry name" value="ATP_grasp_subdomain_1"/>
</dbReference>
<dbReference type="SUPFAM" id="SSF52009">
    <property type="entry name" value="Phosphohistidine domain"/>
    <property type="match status" value="1"/>
</dbReference>
<name>A0ABX0QJG2_9BACT</name>
<evidence type="ECO:0008006" key="5">
    <source>
        <dbReference type="Google" id="ProtNLM"/>
    </source>
</evidence>
<feature type="domain" description="Pyruvate phosphate dikinase AMP/ATP-binding" evidence="2">
    <location>
        <begin position="13"/>
        <end position="291"/>
    </location>
</feature>
<dbReference type="PANTHER" id="PTHR43615:SF1">
    <property type="entry name" value="PPDK_N DOMAIN-CONTAINING PROTEIN"/>
    <property type="match status" value="1"/>
</dbReference>
<sequence>MICYGPHAPKTGTIGGKAAGLYRLQTLNIAVPPFLVISAETFDPVLAGLPADETAVALRRQALLGTSLSAADQVGIAQILAEWGFPAQAVVVRSSVADEDGMSHAFPGMMDSFLNLTTLSDIYSAVLSCAASAYTDRAIAYRRQKGLPLNARPAVIIQQQITPVASGVLFTTSPDYPQEMAAHALFGFGEGVMTGGLDADEFYWLKQSAQVHRKVIVHKTQQLVPGNGPGLYQTPISPDKQVIPCLTDSQLNELFQVGTSLEKAFGGPQDVEFVVTDDQLFVVQSRPITQAIPDVVVYDNSNIQESYCGVTTPLTFSFASRAYATVYRQTMQTLGLPKATIQAHEATVTQLLGLVKGRIYYNINNWYRGLQLLPSFRQNKADMERMMGLDEPVEFVQDTKKTTRQKLVMLPRLVVNLARLLWAFSRLGRYVPAFHTHFLNQYNRFYGLDLNKLTSTELMRQKTTLDNELLGNWTTPIINDFYVMMTNGSVVRKLTQAGVAQPDEFLSRYLSGDKQIESTQPVRAMIRLAGQVRQQPDLRALILANPADLPAQVHAKFPAFYAAVHQFIDQYGDRTVGELKLETVTMRLAPTVFYQYLRNYLTADLITSALTETTTTSHTNAAAELTQVLTSQSAFFRRSVWRKLRQLQQAIRYREALRLERTRLFGMYRSLYLALGSKLVMANKLTSPRDVFFLTETELMATAGTANVPDLIELVANRQAEFARYATEDVPSRVVIPSPPMTDLPPAVRQDGVLQGTGCVPGEVMGEVIVITDPRDNLDVTGKIVCALRTDPGWAVLFPTCRAVLIEKGSSLSHSVILLRELGIPTIINVPGLTKLIETGQRITMNGRTGEIQLQNP</sequence>
<dbReference type="Proteomes" id="UP000606008">
    <property type="component" value="Unassembled WGS sequence"/>
</dbReference>
<dbReference type="Pfam" id="PF00391">
    <property type="entry name" value="PEP-utilizers"/>
    <property type="match status" value="1"/>
</dbReference>
<dbReference type="InterPro" id="IPR051549">
    <property type="entry name" value="PEP_Utilizing_Enz"/>
</dbReference>
<feature type="domain" description="PEP-utilising enzyme mobile" evidence="1">
    <location>
        <begin position="782"/>
        <end position="850"/>
    </location>
</feature>
<evidence type="ECO:0000313" key="3">
    <source>
        <dbReference type="EMBL" id="NID10229.1"/>
    </source>
</evidence>
<evidence type="ECO:0000313" key="4">
    <source>
        <dbReference type="Proteomes" id="UP000606008"/>
    </source>
</evidence>
<evidence type="ECO:0000259" key="1">
    <source>
        <dbReference type="Pfam" id="PF00391"/>
    </source>
</evidence>
<dbReference type="Gene3D" id="3.30.470.20">
    <property type="entry name" value="ATP-grasp fold, B domain"/>
    <property type="match status" value="1"/>
</dbReference>
<gene>
    <name evidence="3" type="ORF">F7231_08590</name>
</gene>
<proteinExistence type="predicted"/>
<organism evidence="3 4">
    <name type="scientific">Fibrivirga algicola</name>
    <dbReference type="NCBI Taxonomy" id="2950420"/>
    <lineage>
        <taxon>Bacteria</taxon>
        <taxon>Pseudomonadati</taxon>
        <taxon>Bacteroidota</taxon>
        <taxon>Cytophagia</taxon>
        <taxon>Cytophagales</taxon>
        <taxon>Spirosomataceae</taxon>
        <taxon>Fibrivirga</taxon>
    </lineage>
</organism>
<dbReference type="PANTHER" id="PTHR43615">
    <property type="entry name" value="PHOSPHOENOLPYRUVATE SYNTHASE-RELATED"/>
    <property type="match status" value="1"/>
</dbReference>
<dbReference type="EMBL" id="WAEL01000003">
    <property type="protein sequence ID" value="NID10229.1"/>
    <property type="molecule type" value="Genomic_DNA"/>
</dbReference>
<evidence type="ECO:0000259" key="2">
    <source>
        <dbReference type="Pfam" id="PF01326"/>
    </source>
</evidence>
<dbReference type="Pfam" id="PF01326">
    <property type="entry name" value="PPDK_N"/>
    <property type="match status" value="1"/>
</dbReference>